<reference evidence="9 10" key="1">
    <citation type="journal article" date="2013" name="Antonie Van Leeuwenhoek">
        <title>Sphingomonas ginsenosidivorax sp. nov., with the ability to transform ginsenosides.</title>
        <authorList>
            <person name="Jin X.F."/>
            <person name="Kim J.K."/>
            <person name="Liu Q.M."/>
            <person name="Kang M.S."/>
            <person name="He D."/>
            <person name="Jin F.X."/>
            <person name="Kim S.C."/>
            <person name="Im W.T."/>
        </authorList>
    </citation>
    <scope>NUCLEOTIDE SEQUENCE [LARGE SCALE GENOMIC DNA]</scope>
    <source>
        <strain evidence="9 10">KHI67</strain>
    </source>
</reference>
<dbReference type="InterPro" id="IPR023296">
    <property type="entry name" value="Glyco_hydro_beta-prop_sf"/>
</dbReference>
<dbReference type="CDD" id="cd18619">
    <property type="entry name" value="GH43_CoXyl43_like"/>
    <property type="match status" value="1"/>
</dbReference>
<gene>
    <name evidence="9" type="ORF">FSB78_10820</name>
</gene>
<dbReference type="EMBL" id="VOQR01000001">
    <property type="protein sequence ID" value="TXC71375.1"/>
    <property type="molecule type" value="Genomic_DNA"/>
</dbReference>
<keyword evidence="10" id="KW-1185">Reference proteome</keyword>
<feature type="signal peptide" evidence="8">
    <location>
        <begin position="1"/>
        <end position="23"/>
    </location>
</feature>
<evidence type="ECO:0000256" key="4">
    <source>
        <dbReference type="ARBA" id="ARBA00023277"/>
    </source>
</evidence>
<dbReference type="InterPro" id="IPR052176">
    <property type="entry name" value="Glycosyl_Hydrlase_43_Enz"/>
</dbReference>
<evidence type="ECO:0000313" key="10">
    <source>
        <dbReference type="Proteomes" id="UP000321250"/>
    </source>
</evidence>
<feature type="chain" id="PRO_5022699050" evidence="8">
    <location>
        <begin position="24"/>
        <end position="370"/>
    </location>
</feature>
<evidence type="ECO:0000256" key="6">
    <source>
        <dbReference type="PIRSR" id="PIRSR606710-2"/>
    </source>
</evidence>
<dbReference type="Gene3D" id="2.115.10.20">
    <property type="entry name" value="Glycosyl hydrolase domain, family 43"/>
    <property type="match status" value="1"/>
</dbReference>
<evidence type="ECO:0000256" key="3">
    <source>
        <dbReference type="ARBA" id="ARBA00022801"/>
    </source>
</evidence>
<dbReference type="PANTHER" id="PTHR43772">
    <property type="entry name" value="ENDO-1,4-BETA-XYLANASE"/>
    <property type="match status" value="1"/>
</dbReference>
<keyword evidence="4" id="KW-0119">Carbohydrate metabolism</keyword>
<keyword evidence="2" id="KW-0858">Xylan degradation</keyword>
<dbReference type="Proteomes" id="UP000321250">
    <property type="component" value="Unassembled WGS sequence"/>
</dbReference>
<dbReference type="GO" id="GO:0045493">
    <property type="term" value="P:xylan catabolic process"/>
    <property type="evidence" value="ECO:0007669"/>
    <property type="project" value="UniProtKB-KW"/>
</dbReference>
<evidence type="ECO:0000256" key="7">
    <source>
        <dbReference type="RuleBase" id="RU361187"/>
    </source>
</evidence>
<keyword evidence="2" id="KW-0624">Polysaccharide degradation</keyword>
<dbReference type="InterPro" id="IPR006710">
    <property type="entry name" value="Glyco_hydro_43"/>
</dbReference>
<dbReference type="AlphaFoldDB" id="A0A5C6UH40"/>
<organism evidence="9 10">
    <name type="scientific">Sphingomonas ginsenosidivorax</name>
    <dbReference type="NCBI Taxonomy" id="862135"/>
    <lineage>
        <taxon>Bacteria</taxon>
        <taxon>Pseudomonadati</taxon>
        <taxon>Pseudomonadota</taxon>
        <taxon>Alphaproteobacteria</taxon>
        <taxon>Sphingomonadales</taxon>
        <taxon>Sphingomonadaceae</taxon>
        <taxon>Sphingomonas</taxon>
    </lineage>
</organism>
<dbReference type="Pfam" id="PF04616">
    <property type="entry name" value="Glyco_hydro_43"/>
    <property type="match status" value="1"/>
</dbReference>
<comment type="caution">
    <text evidence="9">The sequence shown here is derived from an EMBL/GenBank/DDBJ whole genome shotgun (WGS) entry which is preliminary data.</text>
</comment>
<protein>
    <submittedName>
        <fullName evidence="9">Family 43 glycosylhydrolase</fullName>
    </submittedName>
</protein>
<keyword evidence="8" id="KW-0732">Signal</keyword>
<keyword evidence="3 7" id="KW-0378">Hydrolase</keyword>
<dbReference type="PANTHER" id="PTHR43772:SF2">
    <property type="entry name" value="PUTATIVE (AFU_ORTHOLOGUE AFUA_2G04480)-RELATED"/>
    <property type="match status" value="1"/>
</dbReference>
<evidence type="ECO:0000256" key="8">
    <source>
        <dbReference type="SAM" id="SignalP"/>
    </source>
</evidence>
<dbReference type="OrthoDB" id="9760116at2"/>
<name>A0A5C6UH40_9SPHN</name>
<feature type="site" description="Important for catalytic activity, responsible for pKa modulation of the active site Glu and correct orientation of both the proton donor and substrate" evidence="6">
    <location>
        <position position="180"/>
    </location>
</feature>
<dbReference type="RefSeq" id="WP_147082602.1">
    <property type="nucleotide sequence ID" value="NZ_VOQR01000001.1"/>
</dbReference>
<sequence length="370" mass="40950">MRFTLALTLAGAAITASGTIAIAQHSAPASKEPRSPEGKRYLSQPLVTSIYTADPSAHVFNGKIYVYPSHDIDVKIADDDLGNQYAMRDYRVLSMDRIGGPVTVNPVALDVKDVPWASQQMWAPDAAYKNGTYFLYFPVRDKQLDKNGLGTFRIGVATSKSPTGPFKADPKPIAGSYSMDPAVFTDADGKSYMYFGGIWGGQLQRWATGTFDPNGSDTDLGKDDQPALSGKIARLNPDMKSFAEAPRDVQILDEAGKPVLGGDHEKRFFEASWVFTRGGKYYYTYSTGDTHFLNYATGDNPYGPFTYKGHILKPVQGWTSHHSIIEWNKKWWLFYADTQLSNKNHLRNVKVTELKFAADGSIPTIDPFVN</sequence>
<comment type="similarity">
    <text evidence="1 7">Belongs to the glycosyl hydrolase 43 family.</text>
</comment>
<dbReference type="GO" id="GO:0004553">
    <property type="term" value="F:hydrolase activity, hydrolyzing O-glycosyl compounds"/>
    <property type="evidence" value="ECO:0007669"/>
    <property type="project" value="InterPro"/>
</dbReference>
<evidence type="ECO:0000256" key="2">
    <source>
        <dbReference type="ARBA" id="ARBA00022651"/>
    </source>
</evidence>
<evidence type="ECO:0000256" key="5">
    <source>
        <dbReference type="ARBA" id="ARBA00023295"/>
    </source>
</evidence>
<evidence type="ECO:0000256" key="1">
    <source>
        <dbReference type="ARBA" id="ARBA00009865"/>
    </source>
</evidence>
<accession>A0A5C6UH40</accession>
<evidence type="ECO:0000313" key="9">
    <source>
        <dbReference type="EMBL" id="TXC71375.1"/>
    </source>
</evidence>
<proteinExistence type="inferred from homology"/>
<keyword evidence="5 7" id="KW-0326">Glycosidase</keyword>
<dbReference type="SUPFAM" id="SSF75005">
    <property type="entry name" value="Arabinanase/levansucrase/invertase"/>
    <property type="match status" value="1"/>
</dbReference>